<dbReference type="SUPFAM" id="SSF46785">
    <property type="entry name" value="Winged helix' DNA-binding domain"/>
    <property type="match status" value="1"/>
</dbReference>
<dbReference type="Gene3D" id="3.30.450.40">
    <property type="match status" value="1"/>
</dbReference>
<dbReference type="OrthoDB" id="8524622at2"/>
<evidence type="ECO:0000259" key="4">
    <source>
        <dbReference type="PROSITE" id="PS51077"/>
    </source>
</evidence>
<dbReference type="Gene3D" id="1.10.10.10">
    <property type="entry name" value="Winged helix-like DNA-binding domain superfamily/Winged helix DNA-binding domain"/>
    <property type="match status" value="1"/>
</dbReference>
<dbReference type="Proteomes" id="UP000288587">
    <property type="component" value="Unassembled WGS sequence"/>
</dbReference>
<comment type="caution">
    <text evidence="6">The sequence shown here is derived from an EMBL/GenBank/DDBJ whole genome shotgun (WGS) entry which is preliminary data.</text>
</comment>
<organism evidence="6 7">
    <name type="scientific">Inhella crocodyli</name>
    <dbReference type="NCBI Taxonomy" id="2499851"/>
    <lineage>
        <taxon>Bacteria</taxon>
        <taxon>Pseudomonadati</taxon>
        <taxon>Pseudomonadota</taxon>
        <taxon>Betaproteobacteria</taxon>
        <taxon>Burkholderiales</taxon>
        <taxon>Sphaerotilaceae</taxon>
        <taxon>Inhella</taxon>
    </lineage>
</organism>
<reference evidence="6 7" key="1">
    <citation type="submission" date="2019-01" db="EMBL/GenBank/DDBJ databases">
        <authorList>
            <person name="Chen W.-M."/>
        </authorList>
    </citation>
    <scope>NUCLEOTIDE SEQUENCE [LARGE SCALE GENOMIC DNA]</scope>
    <source>
        <strain evidence="6 7">CCP-18</strain>
    </source>
</reference>
<dbReference type="SMART" id="SM00346">
    <property type="entry name" value="HTH_ICLR"/>
    <property type="match status" value="1"/>
</dbReference>
<dbReference type="PANTHER" id="PTHR30136">
    <property type="entry name" value="HELIX-TURN-HELIX TRANSCRIPTIONAL REGULATOR, ICLR FAMILY"/>
    <property type="match status" value="1"/>
</dbReference>
<dbReference type="InterPro" id="IPR036388">
    <property type="entry name" value="WH-like_DNA-bd_sf"/>
</dbReference>
<feature type="domain" description="IclR-ED" evidence="5">
    <location>
        <begin position="71"/>
        <end position="252"/>
    </location>
</feature>
<dbReference type="InterPro" id="IPR029016">
    <property type="entry name" value="GAF-like_dom_sf"/>
</dbReference>
<dbReference type="AlphaFoldDB" id="A0A437LCF9"/>
<evidence type="ECO:0000256" key="2">
    <source>
        <dbReference type="ARBA" id="ARBA00023125"/>
    </source>
</evidence>
<dbReference type="GO" id="GO:0003700">
    <property type="term" value="F:DNA-binding transcription factor activity"/>
    <property type="evidence" value="ECO:0007669"/>
    <property type="project" value="TreeGrafter"/>
</dbReference>
<gene>
    <name evidence="6" type="ORF">EOD73_16100</name>
</gene>
<dbReference type="EMBL" id="SACM01000005">
    <property type="protein sequence ID" value="RVT83078.1"/>
    <property type="molecule type" value="Genomic_DNA"/>
</dbReference>
<evidence type="ECO:0000313" key="7">
    <source>
        <dbReference type="Proteomes" id="UP000288587"/>
    </source>
</evidence>
<dbReference type="InterPro" id="IPR005471">
    <property type="entry name" value="Tscrpt_reg_IclR_N"/>
</dbReference>
<dbReference type="PROSITE" id="PS51078">
    <property type="entry name" value="ICLR_ED"/>
    <property type="match status" value="1"/>
</dbReference>
<proteinExistence type="predicted"/>
<sequence>MSKAPRGIQSLEVGGTLLQALAGAGGALPLKELAARAGMSPAKAHPYLVSWGRVGLVAQDEASGRYGLGPMAMQLGLISLQQHDPIRLASAQLEPLALATGCTVALTLWGNAGPTVVRVAEAPSPLHVSLRHGTVLNLHQTASGQAMAAWRATAQVEALWRQTQGAPAEGSAWLAFQHRLAAVRVEGFAHSDEALLPGVAALAVPGCDALSVAQWALVAVAPRSQWAAEGERRRVTEALVRAATQVRQQLGWLAPASGA</sequence>
<dbReference type="PANTHER" id="PTHR30136:SF8">
    <property type="entry name" value="TRANSCRIPTIONAL REGULATORY PROTEIN"/>
    <property type="match status" value="1"/>
</dbReference>
<dbReference type="InterPro" id="IPR050707">
    <property type="entry name" value="HTH_MetabolicPath_Reg"/>
</dbReference>
<name>A0A437LCF9_9BURK</name>
<dbReference type="InterPro" id="IPR036390">
    <property type="entry name" value="WH_DNA-bd_sf"/>
</dbReference>
<dbReference type="RefSeq" id="WP_127684058.1">
    <property type="nucleotide sequence ID" value="NZ_SACM01000005.1"/>
</dbReference>
<dbReference type="GO" id="GO:0045892">
    <property type="term" value="P:negative regulation of DNA-templated transcription"/>
    <property type="evidence" value="ECO:0007669"/>
    <property type="project" value="TreeGrafter"/>
</dbReference>
<keyword evidence="2" id="KW-0238">DNA-binding</keyword>
<evidence type="ECO:0000259" key="5">
    <source>
        <dbReference type="PROSITE" id="PS51078"/>
    </source>
</evidence>
<dbReference type="InterPro" id="IPR014757">
    <property type="entry name" value="Tscrpt_reg_IclR_C"/>
</dbReference>
<keyword evidence="3" id="KW-0804">Transcription</keyword>
<dbReference type="SUPFAM" id="SSF55781">
    <property type="entry name" value="GAF domain-like"/>
    <property type="match status" value="1"/>
</dbReference>
<dbReference type="Pfam" id="PF09339">
    <property type="entry name" value="HTH_IclR"/>
    <property type="match status" value="1"/>
</dbReference>
<protein>
    <submittedName>
        <fullName evidence="6">IclR family transcriptional regulator</fullName>
    </submittedName>
</protein>
<keyword evidence="7" id="KW-1185">Reference proteome</keyword>
<feature type="domain" description="HTH iclR-type" evidence="4">
    <location>
        <begin position="8"/>
        <end position="70"/>
    </location>
</feature>
<dbReference type="PROSITE" id="PS51077">
    <property type="entry name" value="HTH_ICLR"/>
    <property type="match status" value="1"/>
</dbReference>
<accession>A0A437LCF9</accession>
<evidence type="ECO:0000256" key="3">
    <source>
        <dbReference type="ARBA" id="ARBA00023163"/>
    </source>
</evidence>
<evidence type="ECO:0000256" key="1">
    <source>
        <dbReference type="ARBA" id="ARBA00023015"/>
    </source>
</evidence>
<dbReference type="GO" id="GO:0003677">
    <property type="term" value="F:DNA binding"/>
    <property type="evidence" value="ECO:0007669"/>
    <property type="project" value="UniProtKB-KW"/>
</dbReference>
<keyword evidence="1" id="KW-0805">Transcription regulation</keyword>
<dbReference type="Pfam" id="PF01614">
    <property type="entry name" value="IclR_C"/>
    <property type="match status" value="1"/>
</dbReference>
<evidence type="ECO:0000313" key="6">
    <source>
        <dbReference type="EMBL" id="RVT83078.1"/>
    </source>
</evidence>